<keyword evidence="2" id="KW-0503">Monooxygenase</keyword>
<dbReference type="Pfam" id="PF03992">
    <property type="entry name" value="ABM"/>
    <property type="match status" value="1"/>
</dbReference>
<dbReference type="GO" id="GO:0005829">
    <property type="term" value="C:cytosol"/>
    <property type="evidence" value="ECO:0007669"/>
    <property type="project" value="TreeGrafter"/>
</dbReference>
<dbReference type="GO" id="GO:0004497">
    <property type="term" value="F:monooxygenase activity"/>
    <property type="evidence" value="ECO:0007669"/>
    <property type="project" value="UniProtKB-KW"/>
</dbReference>
<evidence type="ECO:0000313" key="3">
    <source>
        <dbReference type="Proteomes" id="UP000219422"/>
    </source>
</evidence>
<dbReference type="InterPro" id="IPR007138">
    <property type="entry name" value="ABM_dom"/>
</dbReference>
<dbReference type="InterPro" id="IPR011008">
    <property type="entry name" value="Dimeric_a/b-barrel"/>
</dbReference>
<reference evidence="2 3" key="1">
    <citation type="submission" date="2017-10" db="EMBL/GenBank/DDBJ databases">
        <title>Sphingobium yanoikuyae S72.</title>
        <authorList>
            <person name="Sanchez E."/>
            <person name="Bustos P."/>
            <person name="Mendoza P."/>
            <person name="Guo X."/>
            <person name="Mendoza A."/>
        </authorList>
    </citation>
    <scope>NUCLEOTIDE SEQUENCE [LARGE SCALE GENOMIC DNA]</scope>
    <source>
        <strain evidence="2 3">S72</strain>
    </source>
</reference>
<dbReference type="InterPro" id="IPR050744">
    <property type="entry name" value="AI-2_Isomerase_LsrG"/>
</dbReference>
<gene>
    <name evidence="2" type="ORF">A6768_08325</name>
</gene>
<evidence type="ECO:0000313" key="2">
    <source>
        <dbReference type="EMBL" id="ATI80010.1"/>
    </source>
</evidence>
<dbReference type="PROSITE" id="PS51725">
    <property type="entry name" value="ABM"/>
    <property type="match status" value="1"/>
</dbReference>
<dbReference type="Gene3D" id="3.30.70.100">
    <property type="match status" value="1"/>
</dbReference>
<proteinExistence type="predicted"/>
<keyword evidence="2" id="KW-0560">Oxidoreductase</keyword>
<sequence>MTDENQIQLIAHLVAKPGKEQALIDAVLAIVPEVHKEPGCIAYSPHVSREHPGTVVMYEVWADQTALDVHGSGANLQGLAAQFDDLLAEPIRLEPLRRLD</sequence>
<dbReference type="AlphaFoldDB" id="A0A291MYN1"/>
<dbReference type="RefSeq" id="WP_097383262.1">
    <property type="nucleotide sequence ID" value="NZ_CP023741.1"/>
</dbReference>
<organism evidence="2 3">
    <name type="scientific">Sphingobium yanoikuyae</name>
    <name type="common">Sphingomonas yanoikuyae</name>
    <dbReference type="NCBI Taxonomy" id="13690"/>
    <lineage>
        <taxon>Bacteria</taxon>
        <taxon>Pseudomonadati</taxon>
        <taxon>Pseudomonadota</taxon>
        <taxon>Alphaproteobacteria</taxon>
        <taxon>Sphingomonadales</taxon>
        <taxon>Sphingomonadaceae</taxon>
        <taxon>Sphingobium</taxon>
    </lineage>
</organism>
<name>A0A291MYN1_SPHYA</name>
<feature type="domain" description="ABM" evidence="1">
    <location>
        <begin position="7"/>
        <end position="95"/>
    </location>
</feature>
<dbReference type="Proteomes" id="UP000219422">
    <property type="component" value="Chromosome"/>
</dbReference>
<evidence type="ECO:0000259" key="1">
    <source>
        <dbReference type="PROSITE" id="PS51725"/>
    </source>
</evidence>
<dbReference type="PANTHER" id="PTHR33336">
    <property type="entry name" value="QUINOL MONOOXYGENASE YGIN-RELATED"/>
    <property type="match status" value="1"/>
</dbReference>
<dbReference type="KEGG" id="sya:A6768_08325"/>
<dbReference type="SUPFAM" id="SSF54909">
    <property type="entry name" value="Dimeric alpha+beta barrel"/>
    <property type="match status" value="1"/>
</dbReference>
<dbReference type="GeneID" id="57776839"/>
<dbReference type="PANTHER" id="PTHR33336:SF3">
    <property type="entry name" value="ABM DOMAIN-CONTAINING PROTEIN"/>
    <property type="match status" value="1"/>
</dbReference>
<protein>
    <submittedName>
        <fullName evidence="2">Antibiotic biosynthesis monooxygenase</fullName>
    </submittedName>
</protein>
<accession>A0A291MYN1</accession>
<dbReference type="EMBL" id="CP023741">
    <property type="protein sequence ID" value="ATI80010.1"/>
    <property type="molecule type" value="Genomic_DNA"/>
</dbReference>